<keyword evidence="3" id="KW-1185">Reference proteome</keyword>
<comment type="caution">
    <text evidence="2">The sequence shown here is derived from an EMBL/GenBank/DDBJ whole genome shotgun (WGS) entry which is preliminary data.</text>
</comment>
<sequence length="80" mass="8386">MAEYYVNPNVSHMPTANMGPIANMGPTVNAAPAANPSHGPMMASPAFVKPTCSYVGGARLSAEAVLVLFILLVIITRLCR</sequence>
<reference evidence="2 3" key="1">
    <citation type="submission" date="2019-05" db="EMBL/GenBank/DDBJ databases">
        <authorList>
            <person name="Narsing Rao M.P."/>
            <person name="Li W.J."/>
        </authorList>
    </citation>
    <scope>NUCLEOTIDE SEQUENCE [LARGE SCALE GENOMIC DNA]</scope>
    <source>
        <strain evidence="2 3">SYSU_K30003</strain>
    </source>
</reference>
<evidence type="ECO:0000256" key="1">
    <source>
        <dbReference type="SAM" id="Phobius"/>
    </source>
</evidence>
<organism evidence="2 3">
    <name type="scientific">Paenibacillus antri</name>
    <dbReference type="NCBI Taxonomy" id="2582848"/>
    <lineage>
        <taxon>Bacteria</taxon>
        <taxon>Bacillati</taxon>
        <taxon>Bacillota</taxon>
        <taxon>Bacilli</taxon>
        <taxon>Bacillales</taxon>
        <taxon>Paenibacillaceae</taxon>
        <taxon>Paenibacillus</taxon>
    </lineage>
</organism>
<evidence type="ECO:0000313" key="2">
    <source>
        <dbReference type="EMBL" id="TLS53403.1"/>
    </source>
</evidence>
<keyword evidence="1" id="KW-0812">Transmembrane</keyword>
<gene>
    <name evidence="2" type="ORF">FE782_03790</name>
</gene>
<dbReference type="RefSeq" id="WP_138192662.1">
    <property type="nucleotide sequence ID" value="NZ_VCIW01000002.1"/>
</dbReference>
<keyword evidence="1" id="KW-0472">Membrane</keyword>
<dbReference type="Proteomes" id="UP000309676">
    <property type="component" value="Unassembled WGS sequence"/>
</dbReference>
<proteinExistence type="predicted"/>
<protein>
    <submittedName>
        <fullName evidence="2">Uncharacterized protein</fullName>
    </submittedName>
</protein>
<feature type="transmembrane region" description="Helical" evidence="1">
    <location>
        <begin position="60"/>
        <end position="79"/>
    </location>
</feature>
<name>A0A5R9GKB8_9BACL</name>
<dbReference type="EMBL" id="VCIW01000002">
    <property type="protein sequence ID" value="TLS53403.1"/>
    <property type="molecule type" value="Genomic_DNA"/>
</dbReference>
<evidence type="ECO:0000313" key="3">
    <source>
        <dbReference type="Proteomes" id="UP000309676"/>
    </source>
</evidence>
<keyword evidence="1" id="KW-1133">Transmembrane helix</keyword>
<accession>A0A5R9GKB8</accession>
<dbReference type="AlphaFoldDB" id="A0A5R9GKB8"/>